<evidence type="ECO:0000313" key="3">
    <source>
        <dbReference type="Proteomes" id="UP001652461"/>
    </source>
</evidence>
<evidence type="ECO:0000313" key="2">
    <source>
        <dbReference type="EMBL" id="MCU6697277.1"/>
    </source>
</evidence>
<dbReference type="NCBIfam" id="TIGR01603">
    <property type="entry name" value="maj_tail_phi13"/>
    <property type="match status" value="1"/>
</dbReference>
<keyword evidence="3" id="KW-1185">Reference proteome</keyword>
<sequence>MSNKENKVQFNLKNVHYAILTPGDTPEWSTPVKVPGAVTLTLDPSGDVTPFYADGVIFYNSVANNGYTGTLEMARFPDKMQQEVWKMELGDTDKVLVENANVEPSSFALLYQIDGDKDNQYYCLYNCTAARPGVGSTTNTESKTPQTQSASISAAPLEDGRVLARTTADTPAETKTGWFTKVFEREV</sequence>
<dbReference type="InterPro" id="IPR006490">
    <property type="entry name" value="Maj_tail_phi13"/>
</dbReference>
<accession>A0ABT2RY72</accession>
<dbReference type="Proteomes" id="UP001652461">
    <property type="component" value="Unassembled WGS sequence"/>
</dbReference>
<name>A0ABT2RY72_9FIRM</name>
<reference evidence="2 3" key="1">
    <citation type="journal article" date="2021" name="ISME Commun">
        <title>Automated analysis of genomic sequences facilitates high-throughput and comprehensive description of bacteria.</title>
        <authorList>
            <person name="Hitch T.C.A."/>
        </authorList>
    </citation>
    <scope>NUCLEOTIDE SEQUENCE [LARGE SCALE GENOMIC DNA]</scope>
    <source>
        <strain evidence="2 3">Sanger_04</strain>
    </source>
</reference>
<comment type="caution">
    <text evidence="2">The sequence shown here is derived from an EMBL/GenBank/DDBJ whole genome shotgun (WGS) entry which is preliminary data.</text>
</comment>
<organism evidence="2 3">
    <name type="scientific">Laedolimicola ammoniilytica</name>
    <dbReference type="NCBI Taxonomy" id="2981771"/>
    <lineage>
        <taxon>Bacteria</taxon>
        <taxon>Bacillati</taxon>
        <taxon>Bacillota</taxon>
        <taxon>Clostridia</taxon>
        <taxon>Lachnospirales</taxon>
        <taxon>Lachnospiraceae</taxon>
        <taxon>Laedolimicola</taxon>
    </lineage>
</organism>
<dbReference type="EMBL" id="JAOQKC010000012">
    <property type="protein sequence ID" value="MCU6697277.1"/>
    <property type="molecule type" value="Genomic_DNA"/>
</dbReference>
<gene>
    <name evidence="2" type="ORF">OCV63_10250</name>
</gene>
<dbReference type="RefSeq" id="WP_158363730.1">
    <property type="nucleotide sequence ID" value="NZ_JAOQKC010000012.1"/>
</dbReference>
<evidence type="ECO:0000256" key="1">
    <source>
        <dbReference type="SAM" id="MobiDB-lite"/>
    </source>
</evidence>
<feature type="region of interest" description="Disordered" evidence="1">
    <location>
        <begin position="134"/>
        <end position="156"/>
    </location>
</feature>
<protein>
    <submittedName>
        <fullName evidence="2">Phage tail protein</fullName>
    </submittedName>
</protein>
<proteinExistence type="predicted"/>
<feature type="compositionally biased region" description="Polar residues" evidence="1">
    <location>
        <begin position="135"/>
        <end position="152"/>
    </location>
</feature>